<feature type="binding site" evidence="9">
    <location>
        <position position="207"/>
    </location>
    <ligand>
        <name>1-deoxy-D-xylulose 5-phosphate</name>
        <dbReference type="ChEBI" id="CHEBI:57792"/>
    </ligand>
</feature>
<evidence type="ECO:0000256" key="4">
    <source>
        <dbReference type="ARBA" id="ARBA00022857"/>
    </source>
</evidence>
<organism evidence="13 14">
    <name type="scientific">Salinicoccus halitifaciens</name>
    <dbReference type="NCBI Taxonomy" id="1073415"/>
    <lineage>
        <taxon>Bacteria</taxon>
        <taxon>Bacillati</taxon>
        <taxon>Bacillota</taxon>
        <taxon>Bacilli</taxon>
        <taxon>Bacillales</taxon>
        <taxon>Staphylococcaceae</taxon>
        <taxon>Salinicoccus</taxon>
    </lineage>
</organism>
<evidence type="ECO:0000259" key="11">
    <source>
        <dbReference type="Pfam" id="PF08436"/>
    </source>
</evidence>
<comment type="function">
    <text evidence="9">Catalyzes the NADPH-dependent rearrangement and reduction of 1-deoxy-D-xylulose-5-phosphate (DXP) to 2-C-methyl-D-erythritol 4-phosphate (MEP).</text>
</comment>
<dbReference type="InterPro" id="IPR036291">
    <property type="entry name" value="NAD(P)-bd_dom_sf"/>
</dbReference>
<feature type="domain" description="1-deoxy-D-xylulose 5-phosphate reductoisomerase C-terminal" evidence="11">
    <location>
        <begin position="141"/>
        <end position="224"/>
    </location>
</feature>
<feature type="binding site" evidence="9">
    <location>
        <position position="36"/>
    </location>
    <ligand>
        <name>NADPH</name>
        <dbReference type="ChEBI" id="CHEBI:57783"/>
    </ligand>
</feature>
<comment type="cofactor">
    <cofactor evidence="9">
        <name>Mg(2+)</name>
        <dbReference type="ChEBI" id="CHEBI:18420"/>
    </cofactor>
    <cofactor evidence="9">
        <name>Mn(2+)</name>
        <dbReference type="ChEBI" id="CHEBI:29035"/>
    </cofactor>
</comment>
<dbReference type="Gene3D" id="3.40.50.720">
    <property type="entry name" value="NAD(P)-binding Rossmann-like Domain"/>
    <property type="match status" value="1"/>
</dbReference>
<dbReference type="Gene3D" id="1.10.1740.10">
    <property type="match status" value="1"/>
</dbReference>
<feature type="binding site" evidence="9">
    <location>
        <position position="38"/>
    </location>
    <ligand>
        <name>NADPH</name>
        <dbReference type="ChEBI" id="CHEBI:57783"/>
    </ligand>
</feature>
<feature type="binding site" evidence="9">
    <location>
        <position position="171"/>
    </location>
    <ligand>
        <name>1-deoxy-D-xylulose 5-phosphate</name>
        <dbReference type="ChEBI" id="CHEBI:57792"/>
    </ligand>
</feature>
<evidence type="ECO:0000259" key="12">
    <source>
        <dbReference type="Pfam" id="PF13288"/>
    </source>
</evidence>
<dbReference type="EMBL" id="JBDZDV010000001">
    <property type="protein sequence ID" value="MET3110275.1"/>
    <property type="molecule type" value="Genomic_DNA"/>
</dbReference>
<feature type="binding site" evidence="9">
    <location>
        <position position="213"/>
    </location>
    <ligand>
        <name>1-deoxy-D-xylulose 5-phosphate</name>
        <dbReference type="ChEBI" id="CHEBI:57792"/>
    </ligand>
</feature>
<keyword evidence="14" id="KW-1185">Reference proteome</keyword>
<feature type="binding site" evidence="9">
    <location>
        <position position="11"/>
    </location>
    <ligand>
        <name>NADPH</name>
        <dbReference type="ChEBI" id="CHEBI:57783"/>
    </ligand>
</feature>
<feature type="binding site" evidence="9">
    <location>
        <position position="13"/>
    </location>
    <ligand>
        <name>NADPH</name>
        <dbReference type="ChEBI" id="CHEBI:57783"/>
    </ligand>
</feature>
<dbReference type="InterPro" id="IPR026877">
    <property type="entry name" value="DXPR_C"/>
</dbReference>
<dbReference type="InterPro" id="IPR003821">
    <property type="entry name" value="DXP_reductoisomerase"/>
</dbReference>
<evidence type="ECO:0000256" key="8">
    <source>
        <dbReference type="ARBA" id="ARBA00048543"/>
    </source>
</evidence>
<evidence type="ECO:0000256" key="1">
    <source>
        <dbReference type="ARBA" id="ARBA00005094"/>
    </source>
</evidence>
<protein>
    <recommendedName>
        <fullName evidence="9">1-deoxy-D-xylulose 5-phosphate reductoisomerase</fullName>
        <shortName evidence="9">DXP reductoisomerase</shortName>
        <ecNumber evidence="9">1.1.1.267</ecNumber>
    </recommendedName>
    <alternativeName>
        <fullName evidence="9">1-deoxyxylulose-5-phosphate reductoisomerase</fullName>
    </alternativeName>
    <alternativeName>
        <fullName evidence="9">2-C-methyl-D-erythritol 4-phosphate synthase</fullName>
    </alternativeName>
</protein>
<proteinExistence type="inferred from homology"/>
<keyword evidence="3 9" id="KW-0479">Metal-binding</keyword>
<feature type="binding site" evidence="9">
    <location>
        <position position="119"/>
    </location>
    <ligand>
        <name>NADPH</name>
        <dbReference type="ChEBI" id="CHEBI:57783"/>
    </ligand>
</feature>
<dbReference type="EC" id="1.1.1.267" evidence="9"/>
<sequence>MKKISILGATGSIGTQAIEVLKDNPDRFELESLSIGRNVDGLREILASITPKMVSVMDEGDRKALQSEYPTIEFISGEEGLLAVAADDSDMLLTAIMGSVGLGPTLKAIEMGKDIALANKETLVAAGEIVMQKARAHNVNILPVDSEHSAIFQCLRGESPSEIKRLIITASGGSFRDLSRDQLDDVTLADALNHPNWAMGKKITIDSATMMNKGLEVIEAKWLFDLDIDKISTLLHRESTIHSMVEFVDNSIIAQLGNSDMKGPIQFAFSYPERLPMDNPLDLNTLTQLNFKPMDFDRFRMLKLAYEAVETGGTMPAVMNAANEYAVDRFLKGEISFLDIEKIVELRMNAHEVIDEPDLETILYYDEIFKSDMR</sequence>
<dbReference type="GO" id="GO:0030604">
    <property type="term" value="F:1-deoxy-D-xylulose-5-phosphate reductoisomerase activity"/>
    <property type="evidence" value="ECO:0007669"/>
    <property type="project" value="UniProtKB-EC"/>
</dbReference>
<evidence type="ECO:0000256" key="3">
    <source>
        <dbReference type="ARBA" id="ARBA00022723"/>
    </source>
</evidence>
<dbReference type="InterPro" id="IPR013644">
    <property type="entry name" value="DXP_reductoisomerase_C"/>
</dbReference>
<keyword evidence="5 9" id="KW-0560">Oxidoreductase</keyword>
<comment type="caution">
    <text evidence="13">The sequence shown here is derived from an EMBL/GenBank/DDBJ whole genome shotgun (WGS) entry which is preliminary data.</text>
</comment>
<dbReference type="NCBIfam" id="NF009114">
    <property type="entry name" value="PRK12464.1"/>
    <property type="match status" value="1"/>
</dbReference>
<evidence type="ECO:0000256" key="2">
    <source>
        <dbReference type="ARBA" id="ARBA00006825"/>
    </source>
</evidence>
<feature type="binding site" evidence="9">
    <location>
        <position position="194"/>
    </location>
    <ligand>
        <name>1-deoxy-D-xylulose 5-phosphate</name>
        <dbReference type="ChEBI" id="CHEBI:57792"/>
    </ligand>
</feature>
<evidence type="ECO:0000256" key="5">
    <source>
        <dbReference type="ARBA" id="ARBA00023002"/>
    </source>
</evidence>
<feature type="binding site" evidence="9">
    <location>
        <position position="120"/>
    </location>
    <ligand>
        <name>1-deoxy-D-xylulose 5-phosphate</name>
        <dbReference type="ChEBI" id="CHEBI:57792"/>
    </ligand>
</feature>
<feature type="binding site" evidence="9">
    <location>
        <position position="216"/>
    </location>
    <ligand>
        <name>1-deoxy-D-xylulose 5-phosphate</name>
        <dbReference type="ChEBI" id="CHEBI:57792"/>
    </ligand>
</feature>
<feature type="binding site" evidence="9">
    <location>
        <position position="37"/>
    </location>
    <ligand>
        <name>NADPH</name>
        <dbReference type="ChEBI" id="CHEBI:57783"/>
    </ligand>
</feature>
<dbReference type="NCBIfam" id="TIGR00243">
    <property type="entry name" value="Dxr"/>
    <property type="match status" value="1"/>
</dbReference>
<dbReference type="SUPFAM" id="SSF55347">
    <property type="entry name" value="Glyceraldehyde-3-phosphate dehydrogenase-like, C-terminal domain"/>
    <property type="match status" value="1"/>
</dbReference>
<dbReference type="Proteomes" id="UP001549019">
    <property type="component" value="Unassembled WGS sequence"/>
</dbReference>
<evidence type="ECO:0000256" key="9">
    <source>
        <dbReference type="HAMAP-Rule" id="MF_00183"/>
    </source>
</evidence>
<evidence type="ECO:0000313" key="14">
    <source>
        <dbReference type="Proteomes" id="UP001549019"/>
    </source>
</evidence>
<evidence type="ECO:0000259" key="10">
    <source>
        <dbReference type="Pfam" id="PF02670"/>
    </source>
</evidence>
<feature type="domain" description="1-deoxy-D-xylulose 5-phosphate reductoisomerase N-terminal" evidence="10">
    <location>
        <begin position="4"/>
        <end position="127"/>
    </location>
</feature>
<feature type="binding site" evidence="9">
    <location>
        <position position="121"/>
    </location>
    <ligand>
        <name>NADPH</name>
        <dbReference type="ChEBI" id="CHEBI:57783"/>
    </ligand>
</feature>
<feature type="binding site" evidence="9">
    <location>
        <position position="212"/>
    </location>
    <ligand>
        <name>1-deoxy-D-xylulose 5-phosphate</name>
        <dbReference type="ChEBI" id="CHEBI:57792"/>
    </ligand>
</feature>
<feature type="binding site" evidence="9">
    <location>
        <position position="12"/>
    </location>
    <ligand>
        <name>NADPH</name>
        <dbReference type="ChEBI" id="CHEBI:57783"/>
    </ligand>
</feature>
<dbReference type="Pfam" id="PF13288">
    <property type="entry name" value="DXPR_C"/>
    <property type="match status" value="1"/>
</dbReference>
<dbReference type="InterPro" id="IPR036169">
    <property type="entry name" value="DXPR_C_sf"/>
</dbReference>
<comment type="catalytic activity">
    <reaction evidence="8">
        <text>2-C-methyl-D-erythritol 4-phosphate + NADP(+) = 1-deoxy-D-xylulose 5-phosphate + NADPH + H(+)</text>
        <dbReference type="Rhea" id="RHEA:13717"/>
        <dbReference type="ChEBI" id="CHEBI:15378"/>
        <dbReference type="ChEBI" id="CHEBI:57783"/>
        <dbReference type="ChEBI" id="CHEBI:57792"/>
        <dbReference type="ChEBI" id="CHEBI:58262"/>
        <dbReference type="ChEBI" id="CHEBI:58349"/>
        <dbReference type="EC" id="1.1.1.267"/>
    </reaction>
    <physiologicalReaction direction="right-to-left" evidence="8">
        <dbReference type="Rhea" id="RHEA:13719"/>
    </physiologicalReaction>
</comment>
<comment type="similarity">
    <text evidence="2 9">Belongs to the DXR family.</text>
</comment>
<evidence type="ECO:0000313" key="13">
    <source>
        <dbReference type="EMBL" id="MET3110275.1"/>
    </source>
</evidence>
<keyword evidence="7 9" id="KW-0414">Isoprene biosynthesis</keyword>
<dbReference type="SUPFAM" id="SSF69055">
    <property type="entry name" value="1-deoxy-D-xylulose-5-phosphate reductoisomerase, C-terminal domain"/>
    <property type="match status" value="1"/>
</dbReference>
<dbReference type="PANTHER" id="PTHR30525">
    <property type="entry name" value="1-DEOXY-D-XYLULOSE 5-PHOSPHATE REDUCTOISOMERASE"/>
    <property type="match status" value="1"/>
</dbReference>
<feature type="binding site" evidence="9">
    <location>
        <position position="10"/>
    </location>
    <ligand>
        <name>NADPH</name>
        <dbReference type="ChEBI" id="CHEBI:57783"/>
    </ligand>
</feature>
<dbReference type="PIRSF" id="PIRSF006205">
    <property type="entry name" value="Dxp_reductismrs"/>
    <property type="match status" value="1"/>
</dbReference>
<comment type="pathway">
    <text evidence="1 9">Isoprenoid biosynthesis; isopentenyl diphosphate biosynthesis via DXP pathway; isopentenyl diphosphate from 1-deoxy-D-xylulose 5-phosphate: step 1/6.</text>
</comment>
<accession>A0ABV2E891</accession>
<reference evidence="13 14" key="1">
    <citation type="submission" date="2024-05" db="EMBL/GenBank/DDBJ databases">
        <title>Genomic Encyclopedia of Type Strains, Phase IV (KMG-IV): sequencing the most valuable type-strain genomes for metagenomic binning, comparative biology and taxonomic classification.</title>
        <authorList>
            <person name="Goeker M."/>
        </authorList>
    </citation>
    <scope>NUCLEOTIDE SEQUENCE [LARGE SCALE GENOMIC DNA]</scope>
    <source>
        <strain evidence="13 14">DSM 25286</strain>
    </source>
</reference>
<gene>
    <name evidence="9" type="primary">dxr</name>
    <name evidence="13" type="ORF">ABHD89_000663</name>
</gene>
<dbReference type="RefSeq" id="WP_230820447.1">
    <property type="nucleotide sequence ID" value="NZ_JAJNCU010000001.1"/>
</dbReference>
<feature type="domain" description="DXP reductoisomerase C-terminal" evidence="12">
    <location>
        <begin position="256"/>
        <end position="368"/>
    </location>
</feature>
<evidence type="ECO:0000256" key="6">
    <source>
        <dbReference type="ARBA" id="ARBA00023211"/>
    </source>
</evidence>
<dbReference type="Pfam" id="PF08436">
    <property type="entry name" value="DXP_redisom_C"/>
    <property type="match status" value="1"/>
</dbReference>
<dbReference type="HAMAP" id="MF_00183">
    <property type="entry name" value="DXP_reductoisom"/>
    <property type="match status" value="1"/>
</dbReference>
<feature type="binding site" evidence="9">
    <location>
        <position position="147"/>
    </location>
    <ligand>
        <name>Mn(2+)</name>
        <dbReference type="ChEBI" id="CHEBI:29035"/>
    </ligand>
</feature>
<feature type="binding site" evidence="9">
    <location>
        <position position="146"/>
    </location>
    <ligand>
        <name>1-deoxy-D-xylulose 5-phosphate</name>
        <dbReference type="ChEBI" id="CHEBI:57792"/>
    </ligand>
</feature>
<dbReference type="Pfam" id="PF02670">
    <property type="entry name" value="DXP_reductoisom"/>
    <property type="match status" value="1"/>
</dbReference>
<keyword evidence="9" id="KW-0460">Magnesium</keyword>
<feature type="binding site" evidence="9">
    <location>
        <position position="147"/>
    </location>
    <ligand>
        <name>1-deoxy-D-xylulose 5-phosphate</name>
        <dbReference type="ChEBI" id="CHEBI:57792"/>
    </ligand>
</feature>
<feature type="binding site" evidence="9">
    <location>
        <position position="200"/>
    </location>
    <ligand>
        <name>NADPH</name>
        <dbReference type="ChEBI" id="CHEBI:57783"/>
    </ligand>
</feature>
<keyword evidence="6 9" id="KW-0464">Manganese</keyword>
<feature type="binding site" evidence="9">
    <location>
        <position position="216"/>
    </location>
    <ligand>
        <name>Mn(2+)</name>
        <dbReference type="ChEBI" id="CHEBI:29035"/>
    </ligand>
</feature>
<feature type="binding site" evidence="9">
    <location>
        <position position="145"/>
    </location>
    <ligand>
        <name>Mn(2+)</name>
        <dbReference type="ChEBI" id="CHEBI:29035"/>
    </ligand>
</feature>
<name>A0ABV2E891_9STAP</name>
<keyword evidence="4 9" id="KW-0521">NADP</keyword>
<evidence type="ECO:0000256" key="7">
    <source>
        <dbReference type="ARBA" id="ARBA00023229"/>
    </source>
</evidence>
<dbReference type="SUPFAM" id="SSF51735">
    <property type="entry name" value="NAD(P)-binding Rossmann-fold domains"/>
    <property type="match status" value="1"/>
</dbReference>
<dbReference type="InterPro" id="IPR013512">
    <property type="entry name" value="DXP_reductoisomerase_N"/>
</dbReference>
<dbReference type="PANTHER" id="PTHR30525:SF0">
    <property type="entry name" value="1-DEOXY-D-XYLULOSE 5-PHOSPHATE REDUCTOISOMERASE, CHLOROPLASTIC"/>
    <property type="match status" value="1"/>
</dbReference>